<evidence type="ECO:0000313" key="4">
    <source>
        <dbReference type="Proteomes" id="UP001249851"/>
    </source>
</evidence>
<reference evidence="3" key="2">
    <citation type="journal article" date="2023" name="Science">
        <title>Genomic signatures of disease resistance in endangered staghorn corals.</title>
        <authorList>
            <person name="Vollmer S.V."/>
            <person name="Selwyn J.D."/>
            <person name="Despard B.A."/>
            <person name="Roesel C.L."/>
        </authorList>
    </citation>
    <scope>NUCLEOTIDE SEQUENCE</scope>
    <source>
        <strain evidence="3">K2</strain>
    </source>
</reference>
<dbReference type="PROSITE" id="PS51398">
    <property type="entry name" value="PAW"/>
    <property type="match status" value="1"/>
</dbReference>
<dbReference type="GO" id="GO:0005737">
    <property type="term" value="C:cytoplasm"/>
    <property type="evidence" value="ECO:0007669"/>
    <property type="project" value="InterPro"/>
</dbReference>
<dbReference type="Gene3D" id="2.60.120.1020">
    <property type="entry name" value="Peptide N glycanase, PAW domain"/>
    <property type="match status" value="1"/>
</dbReference>
<proteinExistence type="inferred from homology"/>
<keyword evidence="4" id="KW-1185">Reference proteome</keyword>
<accession>A0AAD9QHW0</accession>
<feature type="domain" description="PAW" evidence="2">
    <location>
        <begin position="1"/>
        <end position="206"/>
    </location>
</feature>
<sequence>MELKLMAKFELSYCCASDQYFRGSDAEPTLEGWKSGASAVNSMFRKTEHDWTPVMTYLLQEGIEEDDLVSLQKGNAYLARFQCCPLGLVAWQVDFTSSDVVIDSVTIKALATTTQTGQVEWTLQGDDQTTEKLDFVNGSFYCQFSCIVAQESVTTTVIRGSKTAKLTATLSSGNGDAAWQQAQLFSQSINDNDSSLEITITLQDVK</sequence>
<dbReference type="Proteomes" id="UP001249851">
    <property type="component" value="Unassembled WGS sequence"/>
</dbReference>
<name>A0AAD9QHW0_ACRCE</name>
<gene>
    <name evidence="3" type="ORF">P5673_015644</name>
</gene>
<evidence type="ECO:0000313" key="3">
    <source>
        <dbReference type="EMBL" id="KAK2561641.1"/>
    </source>
</evidence>
<dbReference type="InterPro" id="IPR006588">
    <property type="entry name" value="Peptide_N_glycanase_PAW_dom"/>
</dbReference>
<protein>
    <submittedName>
        <fullName evidence="3">Peptide-N(4)-(N-acetyl-beta-glucosaminyl)asparagine amidase</fullName>
    </submittedName>
</protein>
<reference evidence="3" key="1">
    <citation type="journal article" date="2023" name="G3 (Bethesda)">
        <title>Whole genome assembly and annotation of the endangered Caribbean coral Acropora cervicornis.</title>
        <authorList>
            <person name="Selwyn J.D."/>
            <person name="Vollmer S.V."/>
        </authorList>
    </citation>
    <scope>NUCLEOTIDE SEQUENCE</scope>
    <source>
        <strain evidence="3">K2</strain>
    </source>
</reference>
<evidence type="ECO:0000259" key="2">
    <source>
        <dbReference type="PROSITE" id="PS51398"/>
    </source>
</evidence>
<evidence type="ECO:0000256" key="1">
    <source>
        <dbReference type="PROSITE-ProRule" id="PRU00731"/>
    </source>
</evidence>
<dbReference type="AlphaFoldDB" id="A0AAD9QHW0"/>
<comment type="caution">
    <text evidence="3">The sequence shown here is derived from an EMBL/GenBank/DDBJ whole genome shotgun (WGS) entry which is preliminary data.</text>
</comment>
<dbReference type="EMBL" id="JARQWQ010000032">
    <property type="protein sequence ID" value="KAK2561641.1"/>
    <property type="molecule type" value="Genomic_DNA"/>
</dbReference>
<dbReference type="Pfam" id="PF04721">
    <property type="entry name" value="PAW"/>
    <property type="match status" value="2"/>
</dbReference>
<organism evidence="3 4">
    <name type="scientific">Acropora cervicornis</name>
    <name type="common">Staghorn coral</name>
    <dbReference type="NCBI Taxonomy" id="6130"/>
    <lineage>
        <taxon>Eukaryota</taxon>
        <taxon>Metazoa</taxon>
        <taxon>Cnidaria</taxon>
        <taxon>Anthozoa</taxon>
        <taxon>Hexacorallia</taxon>
        <taxon>Scleractinia</taxon>
        <taxon>Astrocoeniina</taxon>
        <taxon>Acroporidae</taxon>
        <taxon>Acropora</taxon>
    </lineage>
</organism>
<dbReference type="InterPro" id="IPR008979">
    <property type="entry name" value="Galactose-bd-like_sf"/>
</dbReference>
<comment type="similarity">
    <text evidence="1">Belongs to the transglutaminase-like superfamily. PNGase family.</text>
</comment>
<dbReference type="SUPFAM" id="SSF49785">
    <property type="entry name" value="Galactose-binding domain-like"/>
    <property type="match status" value="1"/>
</dbReference>
<dbReference type="InterPro" id="IPR038680">
    <property type="entry name" value="PAW_sf"/>
</dbReference>
<dbReference type="GO" id="GO:0006516">
    <property type="term" value="P:glycoprotein catabolic process"/>
    <property type="evidence" value="ECO:0007669"/>
    <property type="project" value="InterPro"/>
</dbReference>